<gene>
    <name evidence="2" type="ORF">COV74_06705</name>
</gene>
<evidence type="ECO:0000313" key="3">
    <source>
        <dbReference type="Proteomes" id="UP000230859"/>
    </source>
</evidence>
<feature type="signal peptide" evidence="1">
    <location>
        <begin position="1"/>
        <end position="25"/>
    </location>
</feature>
<sequence length="915" mass="102622">MVKRFQTIAFPLLLGVMVFQTVSLAAPPPTTKAAHLRESDASQLLQQFLFDLYNGLIGKGFLDEVPLTKPAEIWKRDFDTFKTALKDYHPSLGSVVTAKHLYYPTLEIVVTADETNLFAEIRDIHHNQDPPEFLTLAPRTGLLSCEVKPVDQNTKDLAFVVGGNAQCLFAQYLSQQYKSDPDPDKIFGWDYVLNSNVDVVLNDYLFSLKQRLLLDDYEINLENGHVFIDVIENTRGLQTVPVQLSLGLVSIYEPEEEAQAVQNFLQNAIQDSFVYLGPREDRFPSTFSRDILSLAIQEVIQAGADAFPWQKKDAFLSIYGLQPIIQSLTPQDTPHYPWGTVTPLNAEILYIKGSDHNGAFSKYTIEPFLQRLAGGYGYHLTSFKYPKRGDLVEIAKKLKSAQTIGWDAHGKADGSETLACLDIPYGRECCEAVKEMAQELGLDTSPLICNDVLPAQYSDRDGIIFGLATGDETCPGGTETNRCLILLAPKLYDKLGEKGAVFTSQCYGGACANQGNVMDFFSESTNELNYSRISSYDTQILGDDLLGKTKERLICTERMNQKAKSPECQAPPPDMMYGWFRTVQASVEFRGTSDRVTKNEVCQDKYVCQWGVCGVKQYCKANVGGVEDTLVEFAPTVTHLSYGRGNYFTINFSSPVKPGVGSVDWDDSACQPRLAGEAWMTSDIQDRSINIEFQGYPMMERLNWLQTDPEIFRLRYGHDQNDWPWMIKVKVNGVKASNGIPLDGNSAAALKWVFPMLNSSVEPWQDIMGAAPAGDTAEFWLPCLPPIACCLPNVEQDENTQNWYQNGCSCTGARSIDTNPSNPEATCYVETPDHQIFEGETFLWHECCDKNPEDPNGEGVCNAYTKDVLEWCDENQTMWKIADFTYHHREYSMDRHEDEDCETIRREGVCPQNGP</sequence>
<reference evidence="2 3" key="1">
    <citation type="submission" date="2017-09" db="EMBL/GenBank/DDBJ databases">
        <title>Depth-based differentiation of microbial function through sediment-hosted aquifers and enrichment of novel symbionts in the deep terrestrial subsurface.</title>
        <authorList>
            <person name="Probst A.J."/>
            <person name="Ladd B."/>
            <person name="Jarett J.K."/>
            <person name="Geller-Mcgrath D.E."/>
            <person name="Sieber C.M."/>
            <person name="Emerson J.B."/>
            <person name="Anantharaman K."/>
            <person name="Thomas B.C."/>
            <person name="Malmstrom R."/>
            <person name="Stieglmeier M."/>
            <person name="Klingl A."/>
            <person name="Woyke T."/>
            <person name="Ryan C.M."/>
            <person name="Banfield J.F."/>
        </authorList>
    </citation>
    <scope>NUCLEOTIDE SEQUENCE [LARGE SCALE GENOMIC DNA]</scope>
    <source>
        <strain evidence="2">CG11_big_fil_rev_8_21_14_0_20_45_26</strain>
    </source>
</reference>
<protein>
    <submittedName>
        <fullName evidence="2">Uncharacterized protein</fullName>
    </submittedName>
</protein>
<feature type="chain" id="PRO_5013937217" evidence="1">
    <location>
        <begin position="26"/>
        <end position="915"/>
    </location>
</feature>
<keyword evidence="1" id="KW-0732">Signal</keyword>
<name>A0A2H0LQT7_9BACT</name>
<dbReference type="EMBL" id="PCVY01000058">
    <property type="protein sequence ID" value="PIQ85855.1"/>
    <property type="molecule type" value="Genomic_DNA"/>
</dbReference>
<comment type="caution">
    <text evidence="2">The sequence shown here is derived from an EMBL/GenBank/DDBJ whole genome shotgun (WGS) entry which is preliminary data.</text>
</comment>
<feature type="non-terminal residue" evidence="2">
    <location>
        <position position="915"/>
    </location>
</feature>
<dbReference type="AlphaFoldDB" id="A0A2H0LQT7"/>
<dbReference type="Proteomes" id="UP000230859">
    <property type="component" value="Unassembled WGS sequence"/>
</dbReference>
<evidence type="ECO:0000313" key="2">
    <source>
        <dbReference type="EMBL" id="PIQ85855.1"/>
    </source>
</evidence>
<organism evidence="2 3">
    <name type="scientific">Candidatus Abzuiibacterium crystallinum</name>
    <dbReference type="NCBI Taxonomy" id="1974748"/>
    <lineage>
        <taxon>Bacteria</taxon>
        <taxon>Pseudomonadati</taxon>
        <taxon>Candidatus Omnitrophota</taxon>
        <taxon>Candidatus Abzuiibacterium</taxon>
    </lineage>
</organism>
<evidence type="ECO:0000256" key="1">
    <source>
        <dbReference type="SAM" id="SignalP"/>
    </source>
</evidence>
<accession>A0A2H0LQT7</accession>
<proteinExistence type="predicted"/>